<evidence type="ECO:0000313" key="3">
    <source>
        <dbReference type="Proteomes" id="UP000789831"/>
    </source>
</evidence>
<dbReference type="AlphaFoldDB" id="A0A9N9EVU9"/>
<organism evidence="2 3">
    <name type="scientific">Ambispora gerdemannii</name>
    <dbReference type="NCBI Taxonomy" id="144530"/>
    <lineage>
        <taxon>Eukaryota</taxon>
        <taxon>Fungi</taxon>
        <taxon>Fungi incertae sedis</taxon>
        <taxon>Mucoromycota</taxon>
        <taxon>Glomeromycotina</taxon>
        <taxon>Glomeromycetes</taxon>
        <taxon>Archaeosporales</taxon>
        <taxon>Ambisporaceae</taxon>
        <taxon>Ambispora</taxon>
    </lineage>
</organism>
<feature type="non-terminal residue" evidence="2">
    <location>
        <position position="1"/>
    </location>
</feature>
<evidence type="ECO:0000313" key="2">
    <source>
        <dbReference type="EMBL" id="CAG8692844.1"/>
    </source>
</evidence>
<evidence type="ECO:0000256" key="1">
    <source>
        <dbReference type="SAM" id="MobiDB-lite"/>
    </source>
</evidence>
<dbReference type="EMBL" id="CAJVPL010015224">
    <property type="protein sequence ID" value="CAG8692844.1"/>
    <property type="molecule type" value="Genomic_DNA"/>
</dbReference>
<name>A0A9N9EVU9_9GLOM</name>
<feature type="non-terminal residue" evidence="2">
    <location>
        <position position="50"/>
    </location>
</feature>
<feature type="compositionally biased region" description="Basic residues" evidence="1">
    <location>
        <begin position="1"/>
        <end position="11"/>
    </location>
</feature>
<dbReference type="Proteomes" id="UP000789831">
    <property type="component" value="Unassembled WGS sequence"/>
</dbReference>
<protein>
    <submittedName>
        <fullName evidence="2">11164_t:CDS:1</fullName>
    </submittedName>
</protein>
<accession>A0A9N9EVU9</accession>
<comment type="caution">
    <text evidence="2">The sequence shown here is derived from an EMBL/GenBank/DDBJ whole genome shotgun (WGS) entry which is preliminary data.</text>
</comment>
<sequence length="50" mass="5712">QISLHILKHPLKHSDKSNSANPTSLKQAILNDLQRHGNSKCMTTEKTYWP</sequence>
<feature type="region of interest" description="Disordered" evidence="1">
    <location>
        <begin position="1"/>
        <end position="23"/>
    </location>
</feature>
<reference evidence="2" key="1">
    <citation type="submission" date="2021-06" db="EMBL/GenBank/DDBJ databases">
        <authorList>
            <person name="Kallberg Y."/>
            <person name="Tangrot J."/>
            <person name="Rosling A."/>
        </authorList>
    </citation>
    <scope>NUCLEOTIDE SEQUENCE</scope>
    <source>
        <strain evidence="2">MT106</strain>
    </source>
</reference>
<keyword evidence="3" id="KW-1185">Reference proteome</keyword>
<gene>
    <name evidence="2" type="ORF">AGERDE_LOCUS13167</name>
</gene>
<proteinExistence type="predicted"/>